<proteinExistence type="predicted"/>
<dbReference type="EMBL" id="RYDJ01000023">
    <property type="protein sequence ID" value="RTZ01751.1"/>
    <property type="molecule type" value="Genomic_DNA"/>
</dbReference>
<feature type="transmembrane region" description="Helical" evidence="6">
    <location>
        <begin position="162"/>
        <end position="186"/>
    </location>
</feature>
<feature type="transmembrane region" description="Helical" evidence="6">
    <location>
        <begin position="334"/>
        <end position="353"/>
    </location>
</feature>
<evidence type="ECO:0000256" key="5">
    <source>
        <dbReference type="ARBA" id="ARBA00023136"/>
    </source>
</evidence>
<evidence type="ECO:0000256" key="1">
    <source>
        <dbReference type="ARBA" id="ARBA00004429"/>
    </source>
</evidence>
<protein>
    <submittedName>
        <fullName evidence="8">MFS transporter</fullName>
    </submittedName>
</protein>
<dbReference type="PROSITE" id="PS50850">
    <property type="entry name" value="MFS"/>
    <property type="match status" value="1"/>
</dbReference>
<keyword evidence="2" id="KW-1003">Cell membrane</keyword>
<feature type="domain" description="Major facilitator superfamily (MFS) profile" evidence="7">
    <location>
        <begin position="1"/>
        <end position="385"/>
    </location>
</feature>
<sequence length="391" mass="43073">MKNSNYNLKKILPILFGFFIVGFVDLVGTATNNIKHDFNLSDSMASTLPMVVFLWFLIFSIPVGLLMNRIGRKKTVLLSMIVHLIAFLLPLFAYNFTIILITFALLGIGNTIIQVSLNPLLSNVVQNNKLTASLSAGQFVKAISSFLGPIIAAYAAKEFGDWTLIFPVYLIATLASSFWLLVTPITENQTIHSSSFKSSLSLLKNPTVLKLFIGIFTVVGIDVGINTIAPKLMEERIFGMTSLDSVYAISVYFIFRTIGSFLGSIMLSYVSVRKFYITSTFIAISSLLALIFADNLNILYLFIALVGLSVSNIFSIVFSYALQYLPDKSNDISALLIMGISGGALFPWLMGLASDSLELQAGALIVLILCCVYHIYLSFFVKKVEIETVDK</sequence>
<dbReference type="Proteomes" id="UP000280825">
    <property type="component" value="Unassembled WGS sequence"/>
</dbReference>
<dbReference type="InterPro" id="IPR050375">
    <property type="entry name" value="MFS_TsgA-like"/>
</dbReference>
<keyword evidence="9" id="KW-1185">Reference proteome</keyword>
<gene>
    <name evidence="8" type="ORF">EKL98_14665</name>
</gene>
<feature type="transmembrane region" description="Helical" evidence="6">
    <location>
        <begin position="207"/>
        <end position="229"/>
    </location>
</feature>
<keyword evidence="3 6" id="KW-0812">Transmembrane</keyword>
<dbReference type="InterPro" id="IPR011701">
    <property type="entry name" value="MFS"/>
</dbReference>
<feature type="transmembrane region" description="Helical" evidence="6">
    <location>
        <begin position="359"/>
        <end position="381"/>
    </location>
</feature>
<dbReference type="GO" id="GO:0005886">
    <property type="term" value="C:plasma membrane"/>
    <property type="evidence" value="ECO:0007669"/>
    <property type="project" value="UniProtKB-SubCell"/>
</dbReference>
<evidence type="ECO:0000256" key="6">
    <source>
        <dbReference type="SAM" id="Phobius"/>
    </source>
</evidence>
<feature type="transmembrane region" description="Helical" evidence="6">
    <location>
        <begin position="50"/>
        <end position="68"/>
    </location>
</feature>
<dbReference type="Pfam" id="PF07690">
    <property type="entry name" value="MFS_1"/>
    <property type="match status" value="1"/>
</dbReference>
<feature type="transmembrane region" description="Helical" evidence="6">
    <location>
        <begin position="275"/>
        <end position="293"/>
    </location>
</feature>
<feature type="transmembrane region" description="Helical" evidence="6">
    <location>
        <begin position="249"/>
        <end position="270"/>
    </location>
</feature>
<dbReference type="InterPro" id="IPR020846">
    <property type="entry name" value="MFS_dom"/>
</dbReference>
<evidence type="ECO:0000313" key="8">
    <source>
        <dbReference type="EMBL" id="RTZ01751.1"/>
    </source>
</evidence>
<keyword evidence="5 6" id="KW-0472">Membrane</keyword>
<keyword evidence="4 6" id="KW-1133">Transmembrane helix</keyword>
<feature type="transmembrane region" description="Helical" evidence="6">
    <location>
        <begin position="299"/>
        <end position="322"/>
    </location>
</feature>
<name>A0A432CHQ7_9FLAO</name>
<dbReference type="Gene3D" id="1.20.1250.20">
    <property type="entry name" value="MFS general substrate transporter like domains"/>
    <property type="match status" value="2"/>
</dbReference>
<comment type="caution">
    <text evidence="8">The sequence shown here is derived from an EMBL/GenBank/DDBJ whole genome shotgun (WGS) entry which is preliminary data.</text>
</comment>
<dbReference type="PANTHER" id="PTHR43702">
    <property type="entry name" value="L-FUCOSE-PROTON SYMPORTER"/>
    <property type="match status" value="1"/>
</dbReference>
<dbReference type="PANTHER" id="PTHR43702:SF3">
    <property type="entry name" value="PROTEIN TSGA"/>
    <property type="match status" value="1"/>
</dbReference>
<feature type="transmembrane region" description="Helical" evidence="6">
    <location>
        <begin position="12"/>
        <end position="30"/>
    </location>
</feature>
<reference evidence="8 9" key="1">
    <citation type="submission" date="2018-12" db="EMBL/GenBank/DDBJ databases">
        <title>Flavobacterium sp. nov., isolated from glacier ice.</title>
        <authorList>
            <person name="Liu Q."/>
            <person name="Xin Y.-H."/>
        </authorList>
    </citation>
    <scope>NUCLEOTIDE SEQUENCE [LARGE SCALE GENOMIC DNA]</scope>
    <source>
        <strain evidence="8 9">RB1N8</strain>
    </source>
</reference>
<evidence type="ECO:0000256" key="4">
    <source>
        <dbReference type="ARBA" id="ARBA00022989"/>
    </source>
</evidence>
<feature type="transmembrane region" description="Helical" evidence="6">
    <location>
        <begin position="75"/>
        <end position="92"/>
    </location>
</feature>
<evidence type="ECO:0000256" key="3">
    <source>
        <dbReference type="ARBA" id="ARBA00022692"/>
    </source>
</evidence>
<dbReference type="InterPro" id="IPR036259">
    <property type="entry name" value="MFS_trans_sf"/>
</dbReference>
<evidence type="ECO:0000259" key="7">
    <source>
        <dbReference type="PROSITE" id="PS50850"/>
    </source>
</evidence>
<organism evidence="8 9">
    <name type="scientific">Flavobacterium bomense</name>
    <dbReference type="NCBI Taxonomy" id="2497483"/>
    <lineage>
        <taxon>Bacteria</taxon>
        <taxon>Pseudomonadati</taxon>
        <taxon>Bacteroidota</taxon>
        <taxon>Flavobacteriia</taxon>
        <taxon>Flavobacteriales</taxon>
        <taxon>Flavobacteriaceae</taxon>
        <taxon>Flavobacterium</taxon>
    </lineage>
</organism>
<evidence type="ECO:0000313" key="9">
    <source>
        <dbReference type="Proteomes" id="UP000280825"/>
    </source>
</evidence>
<dbReference type="AlphaFoldDB" id="A0A432CHQ7"/>
<feature type="transmembrane region" description="Helical" evidence="6">
    <location>
        <begin position="138"/>
        <end position="156"/>
    </location>
</feature>
<accession>A0A432CHQ7</accession>
<evidence type="ECO:0000256" key="2">
    <source>
        <dbReference type="ARBA" id="ARBA00022475"/>
    </source>
</evidence>
<dbReference type="SUPFAM" id="SSF103473">
    <property type="entry name" value="MFS general substrate transporter"/>
    <property type="match status" value="1"/>
</dbReference>
<comment type="subcellular location">
    <subcellularLocation>
        <location evidence="1">Cell inner membrane</location>
        <topology evidence="1">Multi-pass membrane protein</topology>
    </subcellularLocation>
</comment>
<dbReference type="GO" id="GO:0022857">
    <property type="term" value="F:transmembrane transporter activity"/>
    <property type="evidence" value="ECO:0007669"/>
    <property type="project" value="InterPro"/>
</dbReference>
<feature type="transmembrane region" description="Helical" evidence="6">
    <location>
        <begin position="98"/>
        <end position="117"/>
    </location>
</feature>
<dbReference type="RefSeq" id="WP_126562993.1">
    <property type="nucleotide sequence ID" value="NZ_RYDJ01000023.1"/>
</dbReference>